<accession>A0ABW9XXP8</accession>
<evidence type="ECO:0000259" key="4">
    <source>
        <dbReference type="PROSITE" id="PS01124"/>
    </source>
</evidence>
<proteinExistence type="predicted"/>
<dbReference type="SUPFAM" id="SSF46689">
    <property type="entry name" value="Homeodomain-like"/>
    <property type="match status" value="1"/>
</dbReference>
<reference evidence="5 6" key="1">
    <citation type="submission" date="2020-01" db="EMBL/GenBank/DDBJ databases">
        <title>Paenibacillus soybeanensis sp. nov. isolated from the nodules of soybean (Glycine max(L.) Merr).</title>
        <authorList>
            <person name="Wang H."/>
        </authorList>
    </citation>
    <scope>NUCLEOTIDE SEQUENCE [LARGE SCALE GENOMIC DNA]</scope>
    <source>
        <strain evidence="5 6">T1</strain>
    </source>
</reference>
<dbReference type="InterPro" id="IPR018060">
    <property type="entry name" value="HTH_AraC"/>
</dbReference>
<evidence type="ECO:0000256" key="2">
    <source>
        <dbReference type="ARBA" id="ARBA00023125"/>
    </source>
</evidence>
<gene>
    <name evidence="5" type="ORF">GT019_26640</name>
</gene>
<dbReference type="Pfam" id="PF12833">
    <property type="entry name" value="HTH_18"/>
    <property type="match status" value="1"/>
</dbReference>
<dbReference type="Gene3D" id="1.10.10.60">
    <property type="entry name" value="Homeodomain-like"/>
    <property type="match status" value="1"/>
</dbReference>
<keyword evidence="3" id="KW-0804">Transcription</keyword>
<dbReference type="InterPro" id="IPR009057">
    <property type="entry name" value="Homeodomain-like_sf"/>
</dbReference>
<dbReference type="PROSITE" id="PS01124">
    <property type="entry name" value="HTH_ARAC_FAMILY_2"/>
    <property type="match status" value="1"/>
</dbReference>
<keyword evidence="2" id="KW-0238">DNA-binding</keyword>
<dbReference type="RefSeq" id="WP_161746484.1">
    <property type="nucleotide sequence ID" value="NZ_JAAAMV010000027.1"/>
</dbReference>
<dbReference type="Proteomes" id="UP000665561">
    <property type="component" value="Unassembled WGS sequence"/>
</dbReference>
<dbReference type="InterPro" id="IPR050204">
    <property type="entry name" value="AraC_XylS_family_regulators"/>
</dbReference>
<dbReference type="EMBL" id="JAAAMV010000027">
    <property type="protein sequence ID" value="NBD27466.1"/>
    <property type="molecule type" value="Genomic_DNA"/>
</dbReference>
<feature type="domain" description="HTH araC/xylS-type" evidence="4">
    <location>
        <begin position="1"/>
        <end position="93"/>
    </location>
</feature>
<dbReference type="PANTHER" id="PTHR46796:SF13">
    <property type="entry name" value="HTH-TYPE TRANSCRIPTIONAL ACTIVATOR RHAS"/>
    <property type="match status" value="1"/>
</dbReference>
<sequence length="94" mass="10809">MHASQGRLSVRELAEELGYSERNVRRLFMKELGVGPKKLLDIVRFQYVLQRLHQGPAIPLTDLALAYGYSDQPHFSADFKRFYGLSPKQAFQPD</sequence>
<evidence type="ECO:0000256" key="3">
    <source>
        <dbReference type="ARBA" id="ARBA00023163"/>
    </source>
</evidence>
<evidence type="ECO:0000313" key="6">
    <source>
        <dbReference type="Proteomes" id="UP000665561"/>
    </source>
</evidence>
<protein>
    <submittedName>
        <fullName evidence="5">Helix-turn-helix domain-containing protein</fullName>
    </submittedName>
</protein>
<keyword evidence="1" id="KW-0805">Transcription regulation</keyword>
<dbReference type="InterPro" id="IPR020449">
    <property type="entry name" value="Tscrpt_reg_AraC-type_HTH"/>
</dbReference>
<evidence type="ECO:0000256" key="1">
    <source>
        <dbReference type="ARBA" id="ARBA00023015"/>
    </source>
</evidence>
<evidence type="ECO:0000313" key="5">
    <source>
        <dbReference type="EMBL" id="NBD27466.1"/>
    </source>
</evidence>
<keyword evidence="6" id="KW-1185">Reference proteome</keyword>
<name>A0ABW9XXP8_9BACL</name>
<dbReference type="PRINTS" id="PR00032">
    <property type="entry name" value="HTHARAC"/>
</dbReference>
<dbReference type="PANTHER" id="PTHR46796">
    <property type="entry name" value="HTH-TYPE TRANSCRIPTIONAL ACTIVATOR RHAS-RELATED"/>
    <property type="match status" value="1"/>
</dbReference>
<dbReference type="SMART" id="SM00342">
    <property type="entry name" value="HTH_ARAC"/>
    <property type="match status" value="1"/>
</dbReference>
<comment type="caution">
    <text evidence="5">The sequence shown here is derived from an EMBL/GenBank/DDBJ whole genome shotgun (WGS) entry which is preliminary data.</text>
</comment>
<organism evidence="5 6">
    <name type="scientific">Paenibacillus glycinis</name>
    <dbReference type="NCBI Taxonomy" id="2697035"/>
    <lineage>
        <taxon>Bacteria</taxon>
        <taxon>Bacillati</taxon>
        <taxon>Bacillota</taxon>
        <taxon>Bacilli</taxon>
        <taxon>Bacillales</taxon>
        <taxon>Paenibacillaceae</taxon>
        <taxon>Paenibacillus</taxon>
    </lineage>
</organism>